<keyword evidence="3" id="KW-1185">Reference proteome</keyword>
<dbReference type="EMBL" id="QBKP01000002">
    <property type="protein sequence ID" value="PTX52398.1"/>
    <property type="molecule type" value="Genomic_DNA"/>
</dbReference>
<protein>
    <submittedName>
        <fullName evidence="2">Uncharacterized protein</fullName>
    </submittedName>
</protein>
<sequence>MSGGAPSPFRPSGASLGLIGREMTRLYQLPDRFLGRALIDLARSAITVDPDLGGDPRKRGYESLLIRSVLPRLALALGETGLTALEAAGARAAPEPGPELRTLVGTCLNNAAFRPFVAQPDPQLRALTLGFANGSPVTIGLDRVCPPTFASDDWVARHIREVSRARFGTERFSAWEPAMQDYPGRGRFSFKRRPEVPAEPVEAADESPCP</sequence>
<dbReference type="AlphaFoldDB" id="A0A2T6B8P8"/>
<name>A0A2T6B8P8_9RHOB</name>
<evidence type="ECO:0000256" key="1">
    <source>
        <dbReference type="SAM" id="MobiDB-lite"/>
    </source>
</evidence>
<gene>
    <name evidence="2" type="ORF">C8N34_102177</name>
</gene>
<organism evidence="2 3">
    <name type="scientific">Gemmobacter caeni</name>
    <dbReference type="NCBI Taxonomy" id="589035"/>
    <lineage>
        <taxon>Bacteria</taxon>
        <taxon>Pseudomonadati</taxon>
        <taxon>Pseudomonadota</taxon>
        <taxon>Alphaproteobacteria</taxon>
        <taxon>Rhodobacterales</taxon>
        <taxon>Paracoccaceae</taxon>
        <taxon>Gemmobacter</taxon>
    </lineage>
</organism>
<dbReference type="Proteomes" id="UP000244224">
    <property type="component" value="Unassembled WGS sequence"/>
</dbReference>
<feature type="region of interest" description="Disordered" evidence="1">
    <location>
        <begin position="183"/>
        <end position="210"/>
    </location>
</feature>
<comment type="caution">
    <text evidence="2">The sequence shown here is derived from an EMBL/GenBank/DDBJ whole genome shotgun (WGS) entry which is preliminary data.</text>
</comment>
<accession>A0A2T6B8P8</accession>
<evidence type="ECO:0000313" key="3">
    <source>
        <dbReference type="Proteomes" id="UP000244224"/>
    </source>
</evidence>
<evidence type="ECO:0000313" key="2">
    <source>
        <dbReference type="EMBL" id="PTX52398.1"/>
    </source>
</evidence>
<reference evidence="2 3" key="1">
    <citation type="submission" date="2018-04" db="EMBL/GenBank/DDBJ databases">
        <title>Genomic Encyclopedia of Archaeal and Bacterial Type Strains, Phase II (KMG-II): from individual species to whole genera.</title>
        <authorList>
            <person name="Goeker M."/>
        </authorList>
    </citation>
    <scope>NUCLEOTIDE SEQUENCE [LARGE SCALE GENOMIC DNA]</scope>
    <source>
        <strain evidence="2 3">DSM 21823</strain>
    </source>
</reference>
<proteinExistence type="predicted"/>